<keyword evidence="1 5" id="KW-0963">Cytoplasm</keyword>
<dbReference type="NCBIfam" id="TIGR02273">
    <property type="entry name" value="16S_RimM"/>
    <property type="match status" value="1"/>
</dbReference>
<proteinExistence type="inferred from homology"/>
<sequence>MEPGQVVVARIGRPHGIRGEVSLELRTDEPERRLAPGAVVRLQAPRGAAPGPSTLTVERTRWHQERLLATFAGVSDRTAAEGLRNGLLSVEVTPEERPEDPEEFYDHQLVGLAVQPLEGERVGVVAEVLHSGAQDVLVVRRDDGREAMVPFVSALVPEVDLTAGTITVADRPGLLDPED</sequence>
<comment type="similarity">
    <text evidence="5">Belongs to the RimM family.</text>
</comment>
<evidence type="ECO:0000313" key="9">
    <source>
        <dbReference type="Proteomes" id="UP001183648"/>
    </source>
</evidence>
<dbReference type="EMBL" id="JAVDYG010000001">
    <property type="protein sequence ID" value="MDR7361459.1"/>
    <property type="molecule type" value="Genomic_DNA"/>
</dbReference>
<comment type="caution">
    <text evidence="8">The sequence shown here is derived from an EMBL/GenBank/DDBJ whole genome shotgun (WGS) entry which is preliminary data.</text>
</comment>
<dbReference type="InterPro" id="IPR036976">
    <property type="entry name" value="RimM_N_sf"/>
</dbReference>
<evidence type="ECO:0000259" key="6">
    <source>
        <dbReference type="Pfam" id="PF01782"/>
    </source>
</evidence>
<comment type="subunit">
    <text evidence="5">Binds ribosomal protein uS19.</text>
</comment>
<evidence type="ECO:0000259" key="7">
    <source>
        <dbReference type="Pfam" id="PF24986"/>
    </source>
</evidence>
<dbReference type="SUPFAM" id="SSF50447">
    <property type="entry name" value="Translation proteins"/>
    <property type="match status" value="1"/>
</dbReference>
<dbReference type="Gene3D" id="2.30.30.240">
    <property type="entry name" value="PRC-barrel domain"/>
    <property type="match status" value="1"/>
</dbReference>
<evidence type="ECO:0000256" key="3">
    <source>
        <dbReference type="ARBA" id="ARBA00022552"/>
    </source>
</evidence>
<dbReference type="InterPro" id="IPR009000">
    <property type="entry name" value="Transl_B-barrel_sf"/>
</dbReference>
<evidence type="ECO:0000256" key="1">
    <source>
        <dbReference type="ARBA" id="ARBA00022490"/>
    </source>
</evidence>
<name>A0ABU2BVT6_9ACTN</name>
<dbReference type="HAMAP" id="MF_00014">
    <property type="entry name" value="Ribosome_mat_RimM"/>
    <property type="match status" value="1"/>
</dbReference>
<keyword evidence="3 5" id="KW-0698">rRNA processing</keyword>
<evidence type="ECO:0000313" key="8">
    <source>
        <dbReference type="EMBL" id="MDR7361459.1"/>
    </source>
</evidence>
<keyword evidence="2 5" id="KW-0690">Ribosome biogenesis</keyword>
<comment type="subcellular location">
    <subcellularLocation>
        <location evidence="5">Cytoplasm</location>
    </subcellularLocation>
</comment>
<dbReference type="Gene3D" id="2.40.30.60">
    <property type="entry name" value="RimM"/>
    <property type="match status" value="1"/>
</dbReference>
<comment type="domain">
    <text evidence="5">The PRC barrel domain binds ribosomal protein uS19.</text>
</comment>
<dbReference type="Proteomes" id="UP001183648">
    <property type="component" value="Unassembled WGS sequence"/>
</dbReference>
<gene>
    <name evidence="5" type="primary">rimM</name>
    <name evidence="8" type="ORF">J2S63_001012</name>
</gene>
<evidence type="ECO:0000256" key="5">
    <source>
        <dbReference type="HAMAP-Rule" id="MF_00014"/>
    </source>
</evidence>
<dbReference type="RefSeq" id="WP_310299451.1">
    <property type="nucleotide sequence ID" value="NZ_BAAAPS010000007.1"/>
</dbReference>
<organism evidence="8 9">
    <name type="scientific">Nocardioides marmoribigeumensis</name>
    <dbReference type="NCBI Taxonomy" id="433649"/>
    <lineage>
        <taxon>Bacteria</taxon>
        <taxon>Bacillati</taxon>
        <taxon>Actinomycetota</taxon>
        <taxon>Actinomycetes</taxon>
        <taxon>Propionibacteriales</taxon>
        <taxon>Nocardioidaceae</taxon>
        <taxon>Nocardioides</taxon>
    </lineage>
</organism>
<feature type="domain" description="RimM N-terminal" evidence="6">
    <location>
        <begin position="7"/>
        <end position="91"/>
    </location>
</feature>
<dbReference type="PANTHER" id="PTHR33692">
    <property type="entry name" value="RIBOSOME MATURATION FACTOR RIMM"/>
    <property type="match status" value="1"/>
</dbReference>
<comment type="function">
    <text evidence="5">An accessory protein needed during the final step in the assembly of 30S ribosomal subunit, possibly for assembly of the head region. Essential for efficient processing of 16S rRNA. May be needed both before and after RbfA during the maturation of 16S rRNA. It has affinity for free ribosomal 30S subunits but not for 70S ribosomes.</text>
</comment>
<dbReference type="Pfam" id="PF24986">
    <property type="entry name" value="PRC_RimM"/>
    <property type="match status" value="1"/>
</dbReference>
<protein>
    <recommendedName>
        <fullName evidence="5">Ribosome maturation factor RimM</fullName>
    </recommendedName>
</protein>
<dbReference type="InterPro" id="IPR011961">
    <property type="entry name" value="RimM"/>
</dbReference>
<keyword evidence="9" id="KW-1185">Reference proteome</keyword>
<evidence type="ECO:0000256" key="2">
    <source>
        <dbReference type="ARBA" id="ARBA00022517"/>
    </source>
</evidence>
<dbReference type="InterPro" id="IPR011033">
    <property type="entry name" value="PRC_barrel-like_sf"/>
</dbReference>
<reference evidence="8 9" key="1">
    <citation type="submission" date="2023-07" db="EMBL/GenBank/DDBJ databases">
        <title>Sequencing the genomes of 1000 actinobacteria strains.</title>
        <authorList>
            <person name="Klenk H.-P."/>
        </authorList>
    </citation>
    <scope>NUCLEOTIDE SEQUENCE [LARGE SCALE GENOMIC DNA]</scope>
    <source>
        <strain evidence="8 9">DSM 19426</strain>
    </source>
</reference>
<keyword evidence="4 5" id="KW-0143">Chaperone</keyword>
<dbReference type="PANTHER" id="PTHR33692:SF1">
    <property type="entry name" value="RIBOSOME MATURATION FACTOR RIMM"/>
    <property type="match status" value="1"/>
</dbReference>
<accession>A0ABU2BVT6</accession>
<feature type="domain" description="Ribosome maturation factor RimM PRC barrel" evidence="7">
    <location>
        <begin position="107"/>
        <end position="174"/>
    </location>
</feature>
<dbReference type="InterPro" id="IPR002676">
    <property type="entry name" value="RimM_N"/>
</dbReference>
<dbReference type="Pfam" id="PF01782">
    <property type="entry name" value="RimM"/>
    <property type="match status" value="1"/>
</dbReference>
<evidence type="ECO:0000256" key="4">
    <source>
        <dbReference type="ARBA" id="ARBA00023186"/>
    </source>
</evidence>
<dbReference type="SUPFAM" id="SSF50346">
    <property type="entry name" value="PRC-barrel domain"/>
    <property type="match status" value="1"/>
</dbReference>
<dbReference type="InterPro" id="IPR056792">
    <property type="entry name" value="PRC_RimM"/>
</dbReference>